<reference evidence="8" key="1">
    <citation type="submission" date="2025-08" db="UniProtKB">
        <authorList>
            <consortium name="RefSeq"/>
        </authorList>
    </citation>
    <scope>IDENTIFICATION</scope>
    <source>
        <tissue evidence="8">Seedling</tissue>
    </source>
</reference>
<evidence type="ECO:0000256" key="2">
    <source>
        <dbReference type="ARBA" id="ARBA00022539"/>
    </source>
</evidence>
<protein>
    <recommendedName>
        <fullName evidence="1">glutathione gamma-glutamylcysteinyltransferase</fullName>
        <ecNumber evidence="1">2.3.2.15</ecNumber>
    </recommendedName>
</protein>
<proteinExistence type="predicted"/>
<dbReference type="InterPro" id="IPR007719">
    <property type="entry name" value="PCS_N"/>
</dbReference>
<dbReference type="InterPro" id="IPR038156">
    <property type="entry name" value="PCS_N_sf"/>
</dbReference>
<dbReference type="Pfam" id="PF05023">
    <property type="entry name" value="Phytochelatin"/>
    <property type="match status" value="1"/>
</dbReference>
<dbReference type="SUPFAM" id="SSF54001">
    <property type="entry name" value="Cysteine proteinases"/>
    <property type="match status" value="1"/>
</dbReference>
<evidence type="ECO:0000256" key="3">
    <source>
        <dbReference type="ARBA" id="ARBA00022679"/>
    </source>
</evidence>
<keyword evidence="4" id="KW-0479">Metal-binding</keyword>
<evidence type="ECO:0000256" key="5">
    <source>
        <dbReference type="SAM" id="SignalP"/>
    </source>
</evidence>
<feature type="chain" id="PRO_5046728413" description="glutathione gamma-glutamylcysteinyltransferase" evidence="5">
    <location>
        <begin position="44"/>
        <end position="117"/>
    </location>
</feature>
<accession>A0ABM3ZSS1</accession>
<dbReference type="RefSeq" id="XP_060667529.1">
    <property type="nucleotide sequence ID" value="XM_060811546.1"/>
</dbReference>
<keyword evidence="3" id="KW-0808">Transferase</keyword>
<evidence type="ECO:0000256" key="4">
    <source>
        <dbReference type="ARBA" id="ARBA00022723"/>
    </source>
</evidence>
<dbReference type="Proteomes" id="UP001652623">
    <property type="component" value="Chromosome 9"/>
</dbReference>
<dbReference type="GeneID" id="132799308"/>
<dbReference type="Gene3D" id="3.90.70.30">
    <property type="entry name" value="Phytochelatin synthase, N-terminal domain"/>
    <property type="match status" value="1"/>
</dbReference>
<dbReference type="PANTHER" id="PTHR33447:SF19">
    <property type="entry name" value="GLUTATHIONE GAMMA-GLUTAMYLCYSTEINYLTRANSFERASE"/>
    <property type="match status" value="1"/>
</dbReference>
<name>A0ABM3ZSS1_ZIZJJ</name>
<dbReference type="InterPro" id="IPR038765">
    <property type="entry name" value="Papain-like_cys_pep_sf"/>
</dbReference>
<evidence type="ECO:0000256" key="1">
    <source>
        <dbReference type="ARBA" id="ARBA00012468"/>
    </source>
</evidence>
<sequence length="117" mass="13105">MEPWKGFSSSSLTSRHNRSLPIVGLPHLLWFSTLLLLIPEGNGNLIPELGPWRWLDDSVLDCWEPFAKIKAEGITFGKVACLALCNGAKVDTFRTSERQLIISAKLQFRVLLLTIVT</sequence>
<keyword evidence="5" id="KW-0732">Signal</keyword>
<dbReference type="InterPro" id="IPR040409">
    <property type="entry name" value="PCS-like"/>
</dbReference>
<organism evidence="7 8">
    <name type="scientific">Ziziphus jujuba</name>
    <name type="common">Chinese jujube</name>
    <name type="synonym">Ziziphus sativa</name>
    <dbReference type="NCBI Taxonomy" id="326968"/>
    <lineage>
        <taxon>Eukaryota</taxon>
        <taxon>Viridiplantae</taxon>
        <taxon>Streptophyta</taxon>
        <taxon>Embryophyta</taxon>
        <taxon>Tracheophyta</taxon>
        <taxon>Spermatophyta</taxon>
        <taxon>Magnoliopsida</taxon>
        <taxon>eudicotyledons</taxon>
        <taxon>Gunneridae</taxon>
        <taxon>Pentapetalae</taxon>
        <taxon>rosids</taxon>
        <taxon>fabids</taxon>
        <taxon>Rosales</taxon>
        <taxon>Rhamnaceae</taxon>
        <taxon>Paliureae</taxon>
        <taxon>Ziziphus</taxon>
    </lineage>
</organism>
<feature type="domain" description="Peptidase C83" evidence="6">
    <location>
        <begin position="49"/>
        <end position="99"/>
    </location>
</feature>
<dbReference type="PANTHER" id="PTHR33447">
    <property type="entry name" value="GLUTATHIONE GAMMA-GLUTAMYLCYSTEINYLTRANSFERASE"/>
    <property type="match status" value="1"/>
</dbReference>
<feature type="signal peptide" evidence="5">
    <location>
        <begin position="1"/>
        <end position="43"/>
    </location>
</feature>
<dbReference type="EC" id="2.3.2.15" evidence="1"/>
<evidence type="ECO:0000259" key="6">
    <source>
        <dbReference type="Pfam" id="PF05023"/>
    </source>
</evidence>
<gene>
    <name evidence="8" type="primary">LOC132799308</name>
</gene>
<keyword evidence="7" id="KW-1185">Reference proteome</keyword>
<evidence type="ECO:0000313" key="7">
    <source>
        <dbReference type="Proteomes" id="UP001652623"/>
    </source>
</evidence>
<keyword evidence="2" id="KW-0104">Cadmium</keyword>
<evidence type="ECO:0000313" key="8">
    <source>
        <dbReference type="RefSeq" id="XP_060667529.1"/>
    </source>
</evidence>